<organism evidence="1 2">
    <name type="scientific">Clostridium baratii</name>
    <dbReference type="NCBI Taxonomy" id="1561"/>
    <lineage>
        <taxon>Bacteria</taxon>
        <taxon>Bacillati</taxon>
        <taxon>Bacillota</taxon>
        <taxon>Clostridia</taxon>
        <taxon>Eubacteriales</taxon>
        <taxon>Clostridiaceae</taxon>
        <taxon>Clostridium</taxon>
    </lineage>
</organism>
<gene>
    <name evidence="1" type="ORF">ERS852568_00217</name>
</gene>
<sequence length="251" mass="30230">MYKEHNSFESIDDNKKIWRYMDFTKFVDILENQALFFARSDRFEDKFEGTLPIANEFVKEKENEFSNNQIYYDHRKWALKLIKEIRKHMLISCWHINDNESDAMWKLYSQSTQSIAIQTSFGRFKEAFKNTDETVFIGKVKYIDYNLDVINESSLYNFWLHKRKAFSHENELRAIICRYDINNIKYTDLSIIDKSLDYGKNIDVDLNMLIDSVYVSPLAEQWFADLVEKIIRRYGYNFEVNYSKLSDNPFF</sequence>
<dbReference type="EMBL" id="CZBO01000001">
    <property type="protein sequence ID" value="CUP63192.1"/>
    <property type="molecule type" value="Genomic_DNA"/>
</dbReference>
<proteinExistence type="predicted"/>
<reference evidence="1 2" key="1">
    <citation type="submission" date="2015-09" db="EMBL/GenBank/DDBJ databases">
        <authorList>
            <consortium name="Pathogen Informatics"/>
        </authorList>
    </citation>
    <scope>NUCLEOTIDE SEQUENCE [LARGE SCALE GENOMIC DNA]</scope>
    <source>
        <strain evidence="1 2">2789STDY5834956</strain>
    </source>
</reference>
<protein>
    <submittedName>
        <fullName evidence="1">Protein of uncharacterized function (DUF2971)</fullName>
    </submittedName>
</protein>
<dbReference type="AlphaFoldDB" id="A0A174PQ99"/>
<dbReference type="RefSeq" id="WP_055206091.1">
    <property type="nucleotide sequence ID" value="NZ_CZBO01000001.1"/>
</dbReference>
<dbReference type="Proteomes" id="UP000095563">
    <property type="component" value="Unassembled WGS sequence"/>
</dbReference>
<accession>A0A174PQ99</accession>
<evidence type="ECO:0000313" key="2">
    <source>
        <dbReference type="Proteomes" id="UP000095563"/>
    </source>
</evidence>
<evidence type="ECO:0000313" key="1">
    <source>
        <dbReference type="EMBL" id="CUP63192.1"/>
    </source>
</evidence>
<name>A0A174PQ99_9CLOT</name>